<protein>
    <submittedName>
        <fullName evidence="1">Uncharacterized protein</fullName>
    </submittedName>
</protein>
<dbReference type="RefSeq" id="WP_153421854.1">
    <property type="nucleotide sequence ID" value="NZ_WFLM01000009.1"/>
</dbReference>
<dbReference type="AlphaFoldDB" id="A0A6N6VSQ9"/>
<accession>A0A6N6VSQ9</accession>
<proteinExistence type="predicted"/>
<sequence>MRFTRQKPRAKWFELVLLSENDKDYTIKELSILMNTSTSNLFMFFKLWKIKSTSSKKIGRTIFSLYNSNYLKEKYSEIKKNGKDFNIHSKKILKMKLKLFEKYS</sequence>
<name>A0A6N6VSQ9_9BACT</name>
<comment type="caution">
    <text evidence="1">The sequence shown here is derived from an EMBL/GenBank/DDBJ whole genome shotgun (WGS) entry which is preliminary data.</text>
</comment>
<gene>
    <name evidence="1" type="ORF">GCL60_16500</name>
</gene>
<evidence type="ECO:0000313" key="1">
    <source>
        <dbReference type="EMBL" id="KAB8035829.1"/>
    </source>
</evidence>
<dbReference type="EMBL" id="WFLM01000009">
    <property type="protein sequence ID" value="KAB8035829.1"/>
    <property type="molecule type" value="Genomic_DNA"/>
</dbReference>
<keyword evidence="2" id="KW-1185">Reference proteome</keyword>
<dbReference type="Proteomes" id="UP000437748">
    <property type="component" value="Unassembled WGS sequence"/>
</dbReference>
<reference evidence="1 2" key="1">
    <citation type="submission" date="2019-10" db="EMBL/GenBank/DDBJ databases">
        <title>New species of Slilvanegrellaceae.</title>
        <authorList>
            <person name="Pitt A."/>
            <person name="Hahn M.W."/>
        </authorList>
    </citation>
    <scope>NUCLEOTIDE SEQUENCE [LARGE SCALE GENOMIC DNA]</scope>
    <source>
        <strain evidence="1 2">SP-Ram-0.45-NSY-1</strain>
    </source>
</reference>
<evidence type="ECO:0000313" key="2">
    <source>
        <dbReference type="Proteomes" id="UP000437748"/>
    </source>
</evidence>
<organism evidence="1 2">
    <name type="scientific">Silvanigrella paludirubra</name>
    <dbReference type="NCBI Taxonomy" id="2499159"/>
    <lineage>
        <taxon>Bacteria</taxon>
        <taxon>Pseudomonadati</taxon>
        <taxon>Bdellovibrionota</taxon>
        <taxon>Oligoflexia</taxon>
        <taxon>Silvanigrellales</taxon>
        <taxon>Silvanigrellaceae</taxon>
        <taxon>Silvanigrella</taxon>
    </lineage>
</organism>